<dbReference type="Proteomes" id="UP000643165">
    <property type="component" value="Unassembled WGS sequence"/>
</dbReference>
<comment type="caution">
    <text evidence="2">The sequence shown here is derived from an EMBL/GenBank/DDBJ whole genome shotgun (WGS) entry which is preliminary data.</text>
</comment>
<dbReference type="EMBL" id="BOPB01000007">
    <property type="protein sequence ID" value="GIJ20848.1"/>
    <property type="molecule type" value="Genomic_DNA"/>
</dbReference>
<accession>A0ABQ4ISG4</accession>
<sequence length="393" mass="42042">MKDLPDNPSLDHLRQQAKNLLAGLRDIDPTATLTVAQTRLAEQYGFPSWTALRTEVDRMRGRAETAAVSLARAIADCYGLGDVVAEMRTVARADDMGRRWSLVTDRGRWAVRTMDTWWPIVDAETDVALQRAAAAAGILLPAPVRSRAGQIVETIGGHRWRVCHWRHSGPPLLAPARSSVTRAVGGVLATIHGLRLPVGRVSPWHASRLATEGWPDLAAAAAARHARWAPALAAAVATLTDLDGIGGDAELPEPVLCHNTLGPSSTRLAANGRLVVVGWEHAGGQPPGWELANALLDWAVAPGGTVNVAGARALVDGYRTTAGTLPPLDLAAFRGTVTSLANYVCEQVRGALDARGEEERRYADRSVAHLLSQLPTRAVLERLLDAVTSGIRR</sequence>
<evidence type="ECO:0000259" key="1">
    <source>
        <dbReference type="Pfam" id="PF01636"/>
    </source>
</evidence>
<dbReference type="Gene3D" id="3.90.1200.10">
    <property type="match status" value="1"/>
</dbReference>
<reference evidence="2 3" key="1">
    <citation type="submission" date="2021-01" db="EMBL/GenBank/DDBJ databases">
        <title>Whole genome shotgun sequence of Verrucosispora lutea NBRC 106530.</title>
        <authorList>
            <person name="Komaki H."/>
            <person name="Tamura T."/>
        </authorList>
    </citation>
    <scope>NUCLEOTIDE SEQUENCE [LARGE SCALE GENOMIC DNA]</scope>
    <source>
        <strain evidence="2 3">NBRC 106530</strain>
    </source>
</reference>
<dbReference type="SUPFAM" id="SSF56112">
    <property type="entry name" value="Protein kinase-like (PK-like)"/>
    <property type="match status" value="1"/>
</dbReference>
<dbReference type="InterPro" id="IPR011009">
    <property type="entry name" value="Kinase-like_dom_sf"/>
</dbReference>
<dbReference type="RefSeq" id="WP_203995745.1">
    <property type="nucleotide sequence ID" value="NZ_BOPB01000007.1"/>
</dbReference>
<dbReference type="Pfam" id="PF01636">
    <property type="entry name" value="APH"/>
    <property type="match status" value="1"/>
</dbReference>
<feature type="domain" description="Aminoglycoside phosphotransferase" evidence="1">
    <location>
        <begin position="98"/>
        <end position="320"/>
    </location>
</feature>
<proteinExistence type="predicted"/>
<organism evidence="2 3">
    <name type="scientific">Micromonospora lutea</name>
    <dbReference type="NCBI Taxonomy" id="419825"/>
    <lineage>
        <taxon>Bacteria</taxon>
        <taxon>Bacillati</taxon>
        <taxon>Actinomycetota</taxon>
        <taxon>Actinomycetes</taxon>
        <taxon>Micromonosporales</taxon>
        <taxon>Micromonosporaceae</taxon>
        <taxon>Micromonospora</taxon>
    </lineage>
</organism>
<keyword evidence="3" id="KW-1185">Reference proteome</keyword>
<evidence type="ECO:0000313" key="2">
    <source>
        <dbReference type="EMBL" id="GIJ20848.1"/>
    </source>
</evidence>
<dbReference type="InterPro" id="IPR002575">
    <property type="entry name" value="Aminoglycoside_PTrfase"/>
</dbReference>
<protein>
    <recommendedName>
        <fullName evidence="1">Aminoglycoside phosphotransferase domain-containing protein</fullName>
    </recommendedName>
</protein>
<name>A0ABQ4ISG4_9ACTN</name>
<gene>
    <name evidence="2" type="ORF">Vlu01_14720</name>
</gene>
<evidence type="ECO:0000313" key="3">
    <source>
        <dbReference type="Proteomes" id="UP000643165"/>
    </source>
</evidence>